<dbReference type="GO" id="GO:0120330">
    <property type="term" value="C:rixosome complex"/>
    <property type="evidence" value="ECO:0007669"/>
    <property type="project" value="TreeGrafter"/>
</dbReference>
<dbReference type="GO" id="GO:0006261">
    <property type="term" value="P:DNA-templated DNA replication"/>
    <property type="evidence" value="ECO:0007669"/>
    <property type="project" value="TreeGrafter"/>
</dbReference>
<sequence>MQTSSLSTSVIQKSGEMLLIGSSSSDPFSNIIVDPRTGVSTWSYKGSELQGATPGLICPLGITGDHLLISTKDRPLINVFAIHNRDRFHQKAVLSGIVTSMCTTSDGTFLFASIRTQIYIWLLTTGELLSVTDAHYQDISVILLSSDESMLFSSSNDGAIHCYLVSDLVSSDRDIIVEPCRKWRAHSLAIRGLVITHGSNPRIASCGLDHVASIHSVSLDACLLKISADRPLTACALDPAESRLFLGSDLGNIAQLNLYSMIGKQELLIQTVDEKNENIPVFNGHSEEITVLVVNGDGSLLASGDASGKYCIWDIVSKQCLKVSTMRGSISTLRFIPNWSSLTSSEYVSRWKPVFNLQRNPSNGQTISIMESSVKDDHTDFWHAQSDDLIGKAIFEMSDNQTVKKGKIPKKQQKISPSNVVEDLRNDVIMIEDDSETTSLDEKDSETVKKLREEITRLKKINAQLYEFATKELLVNKD</sequence>
<dbReference type="WBParaSite" id="Hba_19631">
    <property type="protein sequence ID" value="Hba_19631"/>
    <property type="gene ID" value="Hba_19631"/>
</dbReference>
<dbReference type="AlphaFoldDB" id="A0A1I7XPG5"/>
<accession>A0A1I7XPG5</accession>
<evidence type="ECO:0000256" key="2">
    <source>
        <dbReference type="ARBA" id="ARBA00022737"/>
    </source>
</evidence>
<dbReference type="PANTHER" id="PTHR18763:SF0">
    <property type="entry name" value="WD REPEAT-CONTAINING PROTEIN 18"/>
    <property type="match status" value="1"/>
</dbReference>
<keyword evidence="2" id="KW-0677">Repeat</keyword>
<dbReference type="InterPro" id="IPR045227">
    <property type="entry name" value="WDR18/Ipi3/RID3"/>
</dbReference>
<dbReference type="Pfam" id="PF00400">
    <property type="entry name" value="WD40"/>
    <property type="match status" value="2"/>
</dbReference>
<dbReference type="InterPro" id="IPR015943">
    <property type="entry name" value="WD40/YVTN_repeat-like_dom_sf"/>
</dbReference>
<keyword evidence="4" id="KW-1185">Reference proteome</keyword>
<name>A0A1I7XPG5_HETBA</name>
<dbReference type="Proteomes" id="UP000095283">
    <property type="component" value="Unplaced"/>
</dbReference>
<organism evidence="4 5">
    <name type="scientific">Heterorhabditis bacteriophora</name>
    <name type="common">Entomopathogenic nematode worm</name>
    <dbReference type="NCBI Taxonomy" id="37862"/>
    <lineage>
        <taxon>Eukaryota</taxon>
        <taxon>Metazoa</taxon>
        <taxon>Ecdysozoa</taxon>
        <taxon>Nematoda</taxon>
        <taxon>Chromadorea</taxon>
        <taxon>Rhabditida</taxon>
        <taxon>Rhabditina</taxon>
        <taxon>Rhabditomorpha</taxon>
        <taxon>Strongyloidea</taxon>
        <taxon>Heterorhabditidae</taxon>
        <taxon>Heterorhabditis</taxon>
    </lineage>
</organism>
<dbReference type="GO" id="GO:0005656">
    <property type="term" value="C:nuclear pre-replicative complex"/>
    <property type="evidence" value="ECO:0007669"/>
    <property type="project" value="TreeGrafter"/>
</dbReference>
<dbReference type="GO" id="GO:0006364">
    <property type="term" value="P:rRNA processing"/>
    <property type="evidence" value="ECO:0007669"/>
    <property type="project" value="TreeGrafter"/>
</dbReference>
<dbReference type="PROSITE" id="PS50082">
    <property type="entry name" value="WD_REPEATS_2"/>
    <property type="match status" value="1"/>
</dbReference>
<keyword evidence="1 3" id="KW-0853">WD repeat</keyword>
<dbReference type="PANTHER" id="PTHR18763">
    <property type="entry name" value="WD-REPEAT PROTEIN 18"/>
    <property type="match status" value="1"/>
</dbReference>
<dbReference type="InterPro" id="IPR036322">
    <property type="entry name" value="WD40_repeat_dom_sf"/>
</dbReference>
<evidence type="ECO:0000256" key="3">
    <source>
        <dbReference type="PROSITE-ProRule" id="PRU00221"/>
    </source>
</evidence>
<protein>
    <submittedName>
        <fullName evidence="5">WD_REPEATS_REGION domain-containing protein</fullName>
    </submittedName>
</protein>
<dbReference type="InterPro" id="IPR001680">
    <property type="entry name" value="WD40_rpt"/>
</dbReference>
<dbReference type="PROSITE" id="PS50294">
    <property type="entry name" value="WD_REPEATS_REGION"/>
    <property type="match status" value="1"/>
</dbReference>
<dbReference type="SUPFAM" id="SSF50978">
    <property type="entry name" value="WD40 repeat-like"/>
    <property type="match status" value="1"/>
</dbReference>
<dbReference type="SMART" id="SM00320">
    <property type="entry name" value="WD40"/>
    <property type="match status" value="4"/>
</dbReference>
<evidence type="ECO:0000313" key="5">
    <source>
        <dbReference type="WBParaSite" id="Hba_19631"/>
    </source>
</evidence>
<proteinExistence type="predicted"/>
<dbReference type="Gene3D" id="2.130.10.10">
    <property type="entry name" value="YVTN repeat-like/Quinoprotein amine dehydrogenase"/>
    <property type="match status" value="2"/>
</dbReference>
<reference evidence="5" key="1">
    <citation type="submission" date="2016-11" db="UniProtKB">
        <authorList>
            <consortium name="WormBaseParasite"/>
        </authorList>
    </citation>
    <scope>IDENTIFICATION</scope>
</reference>
<evidence type="ECO:0000256" key="1">
    <source>
        <dbReference type="ARBA" id="ARBA00022574"/>
    </source>
</evidence>
<evidence type="ECO:0000313" key="4">
    <source>
        <dbReference type="Proteomes" id="UP000095283"/>
    </source>
</evidence>
<feature type="repeat" description="WD" evidence="3">
    <location>
        <begin position="282"/>
        <end position="323"/>
    </location>
</feature>